<comment type="catalytic activity">
    <reaction evidence="8 9">
        <text>L-histidinol phosphate + 2-oxoglutarate = 3-(imidazol-4-yl)-2-oxopropyl phosphate + L-glutamate</text>
        <dbReference type="Rhea" id="RHEA:23744"/>
        <dbReference type="ChEBI" id="CHEBI:16810"/>
        <dbReference type="ChEBI" id="CHEBI:29985"/>
        <dbReference type="ChEBI" id="CHEBI:57766"/>
        <dbReference type="ChEBI" id="CHEBI:57980"/>
        <dbReference type="EC" id="2.6.1.9"/>
    </reaction>
</comment>
<evidence type="ECO:0000313" key="12">
    <source>
        <dbReference type="Proteomes" id="UP000055590"/>
    </source>
</evidence>
<evidence type="ECO:0000256" key="3">
    <source>
        <dbReference type="ARBA" id="ARBA00007970"/>
    </source>
</evidence>
<name>A0A0K1PDF8_9BACT</name>
<dbReference type="PROSITE" id="PS00599">
    <property type="entry name" value="AA_TRANSFER_CLASS_2"/>
    <property type="match status" value="1"/>
</dbReference>
<comment type="subunit">
    <text evidence="4 9">Homodimer.</text>
</comment>
<dbReference type="InterPro" id="IPR004839">
    <property type="entry name" value="Aminotransferase_I/II_large"/>
</dbReference>
<evidence type="ECO:0000256" key="8">
    <source>
        <dbReference type="ARBA" id="ARBA00047481"/>
    </source>
</evidence>
<dbReference type="CDD" id="cd00609">
    <property type="entry name" value="AAT_like"/>
    <property type="match status" value="1"/>
</dbReference>
<evidence type="ECO:0000256" key="5">
    <source>
        <dbReference type="ARBA" id="ARBA00022576"/>
    </source>
</evidence>
<dbReference type="STRING" id="1391653.AKJ08_1924"/>
<feature type="modified residue" description="N6-(pyridoxal phosphate)lysine" evidence="9">
    <location>
        <position position="223"/>
    </location>
</feature>
<comment type="cofactor">
    <cofactor evidence="1 9">
        <name>pyridoxal 5'-phosphate</name>
        <dbReference type="ChEBI" id="CHEBI:597326"/>
    </cofactor>
</comment>
<dbReference type="InterPro" id="IPR005861">
    <property type="entry name" value="HisP_aminotrans"/>
</dbReference>
<dbReference type="PANTHER" id="PTHR43643">
    <property type="entry name" value="HISTIDINOL-PHOSPHATE AMINOTRANSFERASE 2"/>
    <property type="match status" value="1"/>
</dbReference>
<dbReference type="Gene3D" id="3.40.640.10">
    <property type="entry name" value="Type I PLP-dependent aspartate aminotransferase-like (Major domain)"/>
    <property type="match status" value="1"/>
</dbReference>
<keyword evidence="12" id="KW-1185">Reference proteome</keyword>
<evidence type="ECO:0000256" key="6">
    <source>
        <dbReference type="ARBA" id="ARBA00022679"/>
    </source>
</evidence>
<evidence type="ECO:0000256" key="4">
    <source>
        <dbReference type="ARBA" id="ARBA00011738"/>
    </source>
</evidence>
<dbReference type="RefSeq" id="WP_050725835.1">
    <property type="nucleotide sequence ID" value="NZ_CP012332.1"/>
</dbReference>
<dbReference type="PANTHER" id="PTHR43643:SF3">
    <property type="entry name" value="HISTIDINOL-PHOSPHATE AMINOTRANSFERASE"/>
    <property type="match status" value="1"/>
</dbReference>
<dbReference type="InterPro" id="IPR001917">
    <property type="entry name" value="Aminotrans_II_pyridoxalP_BS"/>
</dbReference>
<evidence type="ECO:0000256" key="2">
    <source>
        <dbReference type="ARBA" id="ARBA00005011"/>
    </source>
</evidence>
<dbReference type="AlphaFoldDB" id="A0A0K1PDF8"/>
<proteinExistence type="inferred from homology"/>
<evidence type="ECO:0000259" key="10">
    <source>
        <dbReference type="Pfam" id="PF00155"/>
    </source>
</evidence>
<dbReference type="InterPro" id="IPR015424">
    <property type="entry name" value="PyrdxlP-dep_Trfase"/>
</dbReference>
<keyword evidence="9" id="KW-0368">Histidine biosynthesis</keyword>
<keyword evidence="6 9" id="KW-0808">Transferase</keyword>
<accession>A0A0K1PDF8</accession>
<evidence type="ECO:0000256" key="7">
    <source>
        <dbReference type="ARBA" id="ARBA00022898"/>
    </source>
</evidence>
<dbReference type="GO" id="GO:0000105">
    <property type="term" value="P:L-histidine biosynthetic process"/>
    <property type="evidence" value="ECO:0007669"/>
    <property type="project" value="UniProtKB-UniRule"/>
</dbReference>
<dbReference type="OrthoDB" id="9813612at2"/>
<feature type="domain" description="Aminotransferase class I/classII large" evidence="10">
    <location>
        <begin position="31"/>
        <end position="356"/>
    </location>
</feature>
<dbReference type="EMBL" id="CP012332">
    <property type="protein sequence ID" value="AKU91537.1"/>
    <property type="molecule type" value="Genomic_DNA"/>
</dbReference>
<keyword evidence="9" id="KW-0028">Amino-acid biosynthesis</keyword>
<dbReference type="EC" id="2.6.1.9" evidence="9"/>
<protein>
    <recommendedName>
        <fullName evidence="9">Histidinol-phosphate aminotransferase</fullName>
        <ecNumber evidence="9">2.6.1.9</ecNumber>
    </recommendedName>
    <alternativeName>
        <fullName evidence="9">Imidazole acetol-phosphate transaminase</fullName>
    </alternativeName>
</protein>
<dbReference type="GO" id="GO:0030170">
    <property type="term" value="F:pyridoxal phosphate binding"/>
    <property type="evidence" value="ECO:0007669"/>
    <property type="project" value="InterPro"/>
</dbReference>
<dbReference type="InterPro" id="IPR050106">
    <property type="entry name" value="HistidinolP_aminotransfase"/>
</dbReference>
<keyword evidence="5 9" id="KW-0032">Aminotransferase</keyword>
<dbReference type="UniPathway" id="UPA00031">
    <property type="reaction ID" value="UER00012"/>
</dbReference>
<evidence type="ECO:0000313" key="11">
    <source>
        <dbReference type="EMBL" id="AKU91537.1"/>
    </source>
</evidence>
<comment type="similarity">
    <text evidence="3 9">Belongs to the class-II pyridoxal-phosphate-dependent aminotransferase family. Histidinol-phosphate aminotransferase subfamily.</text>
</comment>
<evidence type="ECO:0000256" key="9">
    <source>
        <dbReference type="HAMAP-Rule" id="MF_01023"/>
    </source>
</evidence>
<dbReference type="KEGG" id="vin:AKJ08_1924"/>
<evidence type="ECO:0000256" key="1">
    <source>
        <dbReference type="ARBA" id="ARBA00001933"/>
    </source>
</evidence>
<dbReference type="HAMAP" id="MF_01023">
    <property type="entry name" value="HisC_aminotrans_2"/>
    <property type="match status" value="1"/>
</dbReference>
<dbReference type="PATRIC" id="fig|1391653.3.peg.2014"/>
<comment type="pathway">
    <text evidence="2 9">Amino-acid biosynthesis; L-histidine biosynthesis; L-histidine from 5-phospho-alpha-D-ribose 1-diphosphate: step 7/9.</text>
</comment>
<dbReference type="SUPFAM" id="SSF53383">
    <property type="entry name" value="PLP-dependent transferases"/>
    <property type="match status" value="1"/>
</dbReference>
<dbReference type="Pfam" id="PF00155">
    <property type="entry name" value="Aminotran_1_2"/>
    <property type="match status" value="1"/>
</dbReference>
<keyword evidence="7 9" id="KW-0663">Pyridoxal phosphate</keyword>
<reference evidence="11 12" key="1">
    <citation type="submission" date="2015-08" db="EMBL/GenBank/DDBJ databases">
        <authorList>
            <person name="Babu N.S."/>
            <person name="Beckwith C.J."/>
            <person name="Beseler K.G."/>
            <person name="Brison A."/>
            <person name="Carone J.V."/>
            <person name="Caskin T.P."/>
            <person name="Diamond M."/>
            <person name="Durham M.E."/>
            <person name="Foxe J.M."/>
            <person name="Go M."/>
            <person name="Henderson B.A."/>
            <person name="Jones I.B."/>
            <person name="McGettigan J.A."/>
            <person name="Micheletti S.J."/>
            <person name="Nasrallah M.E."/>
            <person name="Ortiz D."/>
            <person name="Piller C.R."/>
            <person name="Privatt S.R."/>
            <person name="Schneider S.L."/>
            <person name="Sharp S."/>
            <person name="Smith T.C."/>
            <person name="Stanton J.D."/>
            <person name="Ullery H.E."/>
            <person name="Wilson R.J."/>
            <person name="Serrano M.G."/>
            <person name="Buck G."/>
            <person name="Lee V."/>
            <person name="Wang Y."/>
            <person name="Carvalho R."/>
            <person name="Voegtly L."/>
            <person name="Shi R."/>
            <person name="Duckworth R."/>
            <person name="Johnson A."/>
            <person name="Loviza R."/>
            <person name="Walstead R."/>
            <person name="Shah Z."/>
            <person name="Kiflezghi M."/>
            <person name="Wade K."/>
            <person name="Ball S.L."/>
            <person name="Bradley K.W."/>
            <person name="Asai D.J."/>
            <person name="Bowman C.A."/>
            <person name="Russell D.A."/>
            <person name="Pope W.H."/>
            <person name="Jacobs-Sera D."/>
            <person name="Hendrix R.W."/>
            <person name="Hatfull G.F."/>
        </authorList>
    </citation>
    <scope>NUCLEOTIDE SEQUENCE [LARGE SCALE GENOMIC DNA]</scope>
    <source>
        <strain evidence="11 12">DSM 27710</strain>
    </source>
</reference>
<dbReference type="Proteomes" id="UP000055590">
    <property type="component" value="Chromosome"/>
</dbReference>
<dbReference type="Gene3D" id="3.90.1150.10">
    <property type="entry name" value="Aspartate Aminotransferase, domain 1"/>
    <property type="match status" value="1"/>
</dbReference>
<dbReference type="InterPro" id="IPR015422">
    <property type="entry name" value="PyrdxlP-dep_Trfase_small"/>
</dbReference>
<sequence>MSLVPSFISSLSPYVPGKPIEETEREYGIKNAVKLASNENPLGPSPKAMEAIARALPKMHLYPDGASFYFKNRLADFLKVTPAELMLGNGSNELIEFLIRTFVHGDDELLISAGTFVVYKISAQAVGRKFVEVPMKERHYDLEAMAAAVTPKTRLVFIANPDNPTGSYQTEAALVRFLESVGEKVLVVMDEAYFEYVQAADYPNTMALRARFPNLIILRTFSKAYGLAGMRLGYGIARPELVDFVNRVRAPFNVSVIAQAGGIAALDDQEHVRRTVELNRKGLDQLTAELPGLGLSLTPSQSNFMLVDFHRPAMPLFEALLREGVITRPMGGYGFHSSLRINTGTEQDHEKLLGALKKVLSA</sequence>
<dbReference type="NCBIfam" id="TIGR01141">
    <property type="entry name" value="hisC"/>
    <property type="match status" value="1"/>
</dbReference>
<organism evidence="11 12">
    <name type="scientific">Vulgatibacter incomptus</name>
    <dbReference type="NCBI Taxonomy" id="1391653"/>
    <lineage>
        <taxon>Bacteria</taxon>
        <taxon>Pseudomonadati</taxon>
        <taxon>Myxococcota</taxon>
        <taxon>Myxococcia</taxon>
        <taxon>Myxococcales</taxon>
        <taxon>Cystobacterineae</taxon>
        <taxon>Vulgatibacteraceae</taxon>
        <taxon>Vulgatibacter</taxon>
    </lineage>
</organism>
<dbReference type="InterPro" id="IPR015421">
    <property type="entry name" value="PyrdxlP-dep_Trfase_major"/>
</dbReference>
<gene>
    <name evidence="9" type="primary">hisC</name>
    <name evidence="11" type="ORF">AKJ08_1924</name>
</gene>
<dbReference type="GO" id="GO:0004400">
    <property type="term" value="F:histidinol-phosphate transaminase activity"/>
    <property type="evidence" value="ECO:0007669"/>
    <property type="project" value="UniProtKB-UniRule"/>
</dbReference>